<protein>
    <submittedName>
        <fullName evidence="1">Uncharacterized protein</fullName>
    </submittedName>
</protein>
<organism evidence="1">
    <name type="scientific">Coptotermes formosanus</name>
    <name type="common">Formosan subterranean termite</name>
    <dbReference type="NCBI Taxonomy" id="36987"/>
    <lineage>
        <taxon>Eukaryota</taxon>
        <taxon>Metazoa</taxon>
        <taxon>Ecdysozoa</taxon>
        <taxon>Arthropoda</taxon>
        <taxon>Hexapoda</taxon>
        <taxon>Insecta</taxon>
        <taxon>Pterygota</taxon>
        <taxon>Neoptera</taxon>
        <taxon>Polyneoptera</taxon>
        <taxon>Dictyoptera</taxon>
        <taxon>Blattodea</taxon>
        <taxon>Blattoidea</taxon>
        <taxon>Termitoidae</taxon>
        <taxon>Rhinotermitidae</taxon>
        <taxon>Coptotermes</taxon>
    </lineage>
</organism>
<proteinExistence type="evidence at transcript level"/>
<dbReference type="AlphaFoldDB" id="R4UJC5"/>
<sequence length="81" mass="8891">MGGFLLWPKAPPIRNRLPPTGRIACALASRRQNMTSPSNVRHMQVGRISTGACFSSGGIKKRNLGADIAFKKKLSYKTTKF</sequence>
<name>R4UJC5_COPFO</name>
<dbReference type="EMBL" id="KC632345">
    <property type="protein sequence ID" value="AGM32159.1"/>
    <property type="molecule type" value="mRNA"/>
</dbReference>
<reference evidence="1" key="1">
    <citation type="submission" date="2013-02" db="EMBL/GenBank/DDBJ databases">
        <title>Immune-Related transcriptome of Coptotermes formosanus Shiraki workers: the defense mechanism.</title>
        <authorList>
            <person name="Hussain A."/>
            <person name="Li Y.F."/>
            <person name="Wen S.Y."/>
        </authorList>
    </citation>
    <scope>NUCLEOTIDE SEQUENCE</scope>
</reference>
<accession>R4UJC5</accession>
<evidence type="ECO:0000313" key="1">
    <source>
        <dbReference type="EMBL" id="AGM32159.1"/>
    </source>
</evidence>